<dbReference type="Proteomes" id="UP000218676">
    <property type="component" value="Chromosome 1"/>
</dbReference>
<accession>A0AAD1FNR0</accession>
<evidence type="ECO:0000313" key="2">
    <source>
        <dbReference type="Proteomes" id="UP000218676"/>
    </source>
</evidence>
<gene>
    <name evidence="1" type="ORF">PDPUS_1_01357</name>
</gene>
<organism evidence="1 2">
    <name type="scientific">Photobacterium damsela subsp. piscicida</name>
    <name type="common">Pasteurella piscicida</name>
    <dbReference type="NCBI Taxonomy" id="38294"/>
    <lineage>
        <taxon>Bacteria</taxon>
        <taxon>Pseudomonadati</taxon>
        <taxon>Pseudomonadota</taxon>
        <taxon>Gammaproteobacteria</taxon>
        <taxon>Vibrionales</taxon>
        <taxon>Vibrionaceae</taxon>
        <taxon>Photobacterium</taxon>
    </lineage>
</organism>
<protein>
    <submittedName>
        <fullName evidence="1">Uncharacterized protein</fullName>
    </submittedName>
</protein>
<name>A0AAD1FNR0_PHODP</name>
<sequence>MKCLSHQSLILFSVGLLITTQIKASSSLEQDPNLYRHYGGDSNWFINGKIHVL</sequence>
<dbReference type="AlphaFoldDB" id="A0AAD1FNR0"/>
<proteinExistence type="predicted"/>
<evidence type="ECO:0000313" key="1">
    <source>
        <dbReference type="EMBL" id="BAX52731.1"/>
    </source>
</evidence>
<dbReference type="EMBL" id="AP018045">
    <property type="protein sequence ID" value="BAX52731.1"/>
    <property type="molecule type" value="Genomic_DNA"/>
</dbReference>
<reference evidence="2" key="1">
    <citation type="submission" date="2017-05" db="EMBL/GenBank/DDBJ databases">
        <title>Whole genome sequence of fish pathogenic bacteria, Photobacterium damselae subsp. piscicida, strain 91-197, isolated from hybrid striped bass (Morone sp.) in USA.</title>
        <authorList>
            <person name="Teru Y."/>
            <person name="Hikima J."/>
            <person name="Kono T."/>
            <person name="Sakai M."/>
            <person name="Takano T."/>
            <person name="Hawke J.P."/>
            <person name="Takeyama H."/>
            <person name="Aoki T."/>
        </authorList>
    </citation>
    <scope>NUCLEOTIDE SEQUENCE [LARGE SCALE GENOMIC DNA]</scope>
    <source>
        <strain evidence="2">91-197</strain>
    </source>
</reference>